<proteinExistence type="predicted"/>
<protein>
    <submittedName>
        <fullName evidence="2">Membrane protein</fullName>
    </submittedName>
</protein>
<dbReference type="EMBL" id="LUCS01000018">
    <property type="protein sequence ID" value="KAF6511578.1"/>
    <property type="molecule type" value="Genomic_DNA"/>
</dbReference>
<evidence type="ECO:0000313" key="3">
    <source>
        <dbReference type="Proteomes" id="UP000773850"/>
    </source>
</evidence>
<feature type="transmembrane region" description="Helical" evidence="1">
    <location>
        <begin position="37"/>
        <end position="56"/>
    </location>
</feature>
<dbReference type="GeneID" id="301553772"/>
<organism evidence="2 3">
    <name type="scientific">Geobacillus stearothermophilus</name>
    <name type="common">Bacillus stearothermophilus</name>
    <dbReference type="NCBI Taxonomy" id="1422"/>
    <lineage>
        <taxon>Bacteria</taxon>
        <taxon>Bacillati</taxon>
        <taxon>Bacillota</taxon>
        <taxon>Bacilli</taxon>
        <taxon>Bacillales</taxon>
        <taxon>Anoxybacillaceae</taxon>
        <taxon>Geobacillus</taxon>
    </lineage>
</organism>
<keyword evidence="1" id="KW-0812">Transmembrane</keyword>
<gene>
    <name evidence="2" type="ORF">GS8_1154</name>
</gene>
<dbReference type="InterPro" id="IPR032713">
    <property type="entry name" value="EmrE"/>
</dbReference>
<sequence>MREMALGLAASFFFAVTFILNRSMELAGGSWTWSSSLRFFFMVPLLFVILLARRNLGPVWRDMKRHPWTWIVWETVGFGCFEGPAFVSGGGRAVKTSIYIDATKKFNISLTEKRFVHFRLSKASLWLAPSRQGVTEDRTTTCFTDPYMGL</sequence>
<reference evidence="2 3" key="1">
    <citation type="submission" date="2016-03" db="EMBL/GenBank/DDBJ databases">
        <title>Spore heat resistance.</title>
        <authorList>
            <person name="Boekhorst J."/>
            <person name="Berendsen E.M."/>
            <person name="Wells-Bennik M.H."/>
            <person name="Kuipers O.P."/>
        </authorList>
    </citation>
    <scope>NUCLEOTIDE SEQUENCE [LARGE SCALE GENOMIC DNA]</scope>
    <source>
        <strain evidence="2 3">GS8</strain>
    </source>
</reference>
<dbReference type="Proteomes" id="UP000773850">
    <property type="component" value="Unassembled WGS sequence"/>
</dbReference>
<dbReference type="Pfam" id="PF13536">
    <property type="entry name" value="EmrE"/>
    <property type="match status" value="1"/>
</dbReference>
<keyword evidence="3" id="KW-1185">Reference proteome</keyword>
<dbReference type="RefSeq" id="WP_053532807.1">
    <property type="nucleotide sequence ID" value="NZ_JARMSI010000093.1"/>
</dbReference>
<name>A0ABQ7HHB6_GEOSE</name>
<keyword evidence="1" id="KW-0472">Membrane</keyword>
<comment type="caution">
    <text evidence="2">The sequence shown here is derived from an EMBL/GenBank/DDBJ whole genome shotgun (WGS) entry which is preliminary data.</text>
</comment>
<accession>A0ABQ7HHB6</accession>
<keyword evidence="1" id="KW-1133">Transmembrane helix</keyword>
<evidence type="ECO:0000256" key="1">
    <source>
        <dbReference type="SAM" id="Phobius"/>
    </source>
</evidence>
<evidence type="ECO:0000313" key="2">
    <source>
        <dbReference type="EMBL" id="KAF6511578.1"/>
    </source>
</evidence>